<evidence type="ECO:0000313" key="2">
    <source>
        <dbReference type="Proteomes" id="UP001446871"/>
    </source>
</evidence>
<protein>
    <submittedName>
        <fullName evidence="1">Uncharacterized protein</fullName>
    </submittedName>
</protein>
<evidence type="ECO:0000313" key="1">
    <source>
        <dbReference type="EMBL" id="KAK8068146.1"/>
    </source>
</evidence>
<sequence length="121" mass="13709">MIRIHVEVLDLHLENRPGGVSSLLDVQEGLADELKLVKSYELSQTQELETKERNQEVLKHETQEALDSINTTDPVIKLRSRLELGKTYVENVDKSSYKLAIPILNEVVHAGTRSTSKDPKF</sequence>
<name>A0ABR1VAB8_9PEZI</name>
<dbReference type="Proteomes" id="UP001446871">
    <property type="component" value="Unassembled WGS sequence"/>
</dbReference>
<organism evidence="1 2">
    <name type="scientific">Apiospora saccharicola</name>
    <dbReference type="NCBI Taxonomy" id="335842"/>
    <lineage>
        <taxon>Eukaryota</taxon>
        <taxon>Fungi</taxon>
        <taxon>Dikarya</taxon>
        <taxon>Ascomycota</taxon>
        <taxon>Pezizomycotina</taxon>
        <taxon>Sordariomycetes</taxon>
        <taxon>Xylariomycetidae</taxon>
        <taxon>Amphisphaeriales</taxon>
        <taxon>Apiosporaceae</taxon>
        <taxon>Apiospora</taxon>
    </lineage>
</organism>
<reference evidence="1 2" key="1">
    <citation type="submission" date="2023-01" db="EMBL/GenBank/DDBJ databases">
        <title>Analysis of 21 Apiospora genomes using comparative genomics revels a genus with tremendous synthesis potential of carbohydrate active enzymes and secondary metabolites.</title>
        <authorList>
            <person name="Sorensen T."/>
        </authorList>
    </citation>
    <scope>NUCLEOTIDE SEQUENCE [LARGE SCALE GENOMIC DNA]</scope>
    <source>
        <strain evidence="1 2">CBS 83171</strain>
    </source>
</reference>
<proteinExistence type="predicted"/>
<comment type="caution">
    <text evidence="1">The sequence shown here is derived from an EMBL/GenBank/DDBJ whole genome shotgun (WGS) entry which is preliminary data.</text>
</comment>
<keyword evidence="2" id="KW-1185">Reference proteome</keyword>
<gene>
    <name evidence="1" type="ORF">PG996_007258</name>
</gene>
<dbReference type="EMBL" id="JAQQWM010000004">
    <property type="protein sequence ID" value="KAK8068146.1"/>
    <property type="molecule type" value="Genomic_DNA"/>
</dbReference>
<accession>A0ABR1VAB8</accession>